<dbReference type="EMBL" id="SZYD01000005">
    <property type="protein sequence ID" value="KAD6118797.1"/>
    <property type="molecule type" value="Genomic_DNA"/>
</dbReference>
<evidence type="ECO:0000256" key="1">
    <source>
        <dbReference type="SAM" id="MobiDB-lite"/>
    </source>
</evidence>
<feature type="region of interest" description="Disordered" evidence="1">
    <location>
        <begin position="95"/>
        <end position="172"/>
    </location>
</feature>
<feature type="compositionally biased region" description="Acidic residues" evidence="1">
    <location>
        <begin position="135"/>
        <end position="172"/>
    </location>
</feature>
<gene>
    <name evidence="2" type="ORF">E3N88_10068</name>
</gene>
<keyword evidence="3" id="KW-1185">Reference proteome</keyword>
<comment type="caution">
    <text evidence="2">The sequence shown here is derived from an EMBL/GenBank/DDBJ whole genome shotgun (WGS) entry which is preliminary data.</text>
</comment>
<dbReference type="OrthoDB" id="1435746at2759"/>
<dbReference type="AlphaFoldDB" id="A0A5N6PBW6"/>
<dbReference type="Proteomes" id="UP000326396">
    <property type="component" value="Linkage Group LG13"/>
</dbReference>
<evidence type="ECO:0000313" key="3">
    <source>
        <dbReference type="Proteomes" id="UP000326396"/>
    </source>
</evidence>
<name>A0A5N6PBW6_9ASTR</name>
<accession>A0A5N6PBW6</accession>
<evidence type="ECO:0000313" key="2">
    <source>
        <dbReference type="EMBL" id="KAD6118797.1"/>
    </source>
</evidence>
<reference evidence="2 3" key="1">
    <citation type="submission" date="2019-05" db="EMBL/GenBank/DDBJ databases">
        <title>Mikania micrantha, genome provides insights into the molecular mechanism of rapid growth.</title>
        <authorList>
            <person name="Liu B."/>
        </authorList>
    </citation>
    <scope>NUCLEOTIDE SEQUENCE [LARGE SCALE GENOMIC DNA]</scope>
    <source>
        <strain evidence="2">NLD-2019</strain>
        <tissue evidence="2">Leaf</tissue>
    </source>
</reference>
<proteinExistence type="predicted"/>
<sequence length="172" mass="19383">MYYDNEEKTKSGPIMCGVIECIGRLVADQNIQDQISVQRNTTDPILLKEVDESNEWLMSVMDDDEIEDASEVVFYDDDGLTWRVVEKAYGASEAISYTRANAPKKSKGKGASSCSTPKVPLPKNTQSKRLHKLIDEDDEDDEEMEEEFGVSEDDEEDVELGIDVDDDEEDSE</sequence>
<organism evidence="2 3">
    <name type="scientific">Mikania micrantha</name>
    <name type="common">bitter vine</name>
    <dbReference type="NCBI Taxonomy" id="192012"/>
    <lineage>
        <taxon>Eukaryota</taxon>
        <taxon>Viridiplantae</taxon>
        <taxon>Streptophyta</taxon>
        <taxon>Embryophyta</taxon>
        <taxon>Tracheophyta</taxon>
        <taxon>Spermatophyta</taxon>
        <taxon>Magnoliopsida</taxon>
        <taxon>eudicotyledons</taxon>
        <taxon>Gunneridae</taxon>
        <taxon>Pentapetalae</taxon>
        <taxon>asterids</taxon>
        <taxon>campanulids</taxon>
        <taxon>Asterales</taxon>
        <taxon>Asteraceae</taxon>
        <taxon>Asteroideae</taxon>
        <taxon>Heliantheae alliance</taxon>
        <taxon>Eupatorieae</taxon>
        <taxon>Mikania</taxon>
    </lineage>
</organism>
<protein>
    <submittedName>
        <fullName evidence="2">Uncharacterized protein</fullName>
    </submittedName>
</protein>